<evidence type="ECO:0000313" key="3">
    <source>
        <dbReference type="Proteomes" id="UP000015102"/>
    </source>
</evidence>
<feature type="compositionally biased region" description="Polar residues" evidence="1">
    <location>
        <begin position="69"/>
        <end position="86"/>
    </location>
</feature>
<reference evidence="2" key="2">
    <citation type="submission" date="2015-06" db="UniProtKB">
        <authorList>
            <consortium name="EnsemblMetazoa"/>
        </authorList>
    </citation>
    <scope>IDENTIFICATION</scope>
</reference>
<organism evidence="2 3">
    <name type="scientific">Megaselia scalaris</name>
    <name type="common">Humpbacked fly</name>
    <name type="synonym">Phora scalaris</name>
    <dbReference type="NCBI Taxonomy" id="36166"/>
    <lineage>
        <taxon>Eukaryota</taxon>
        <taxon>Metazoa</taxon>
        <taxon>Ecdysozoa</taxon>
        <taxon>Arthropoda</taxon>
        <taxon>Hexapoda</taxon>
        <taxon>Insecta</taxon>
        <taxon>Pterygota</taxon>
        <taxon>Neoptera</taxon>
        <taxon>Endopterygota</taxon>
        <taxon>Diptera</taxon>
        <taxon>Brachycera</taxon>
        <taxon>Muscomorpha</taxon>
        <taxon>Platypezoidea</taxon>
        <taxon>Phoridae</taxon>
        <taxon>Megaseliini</taxon>
        <taxon>Megaselia</taxon>
    </lineage>
</organism>
<keyword evidence="3" id="KW-1185">Reference proteome</keyword>
<dbReference type="EMBL" id="CAQQ02385448">
    <property type="status" value="NOT_ANNOTATED_CDS"/>
    <property type="molecule type" value="Genomic_DNA"/>
</dbReference>
<proteinExistence type="predicted"/>
<dbReference type="STRING" id="36166.T1H2Y1"/>
<feature type="compositionally biased region" description="Basic and acidic residues" evidence="1">
    <location>
        <begin position="88"/>
        <end position="97"/>
    </location>
</feature>
<protein>
    <submittedName>
        <fullName evidence="2">Uncharacterized protein</fullName>
    </submittedName>
</protein>
<feature type="region of interest" description="Disordered" evidence="1">
    <location>
        <begin position="40"/>
        <end position="164"/>
    </location>
</feature>
<reference evidence="3" key="1">
    <citation type="submission" date="2013-02" db="EMBL/GenBank/DDBJ databases">
        <authorList>
            <person name="Hughes D."/>
        </authorList>
    </citation>
    <scope>NUCLEOTIDE SEQUENCE</scope>
    <source>
        <strain>Durham</strain>
        <strain evidence="3">NC isolate 2 -- Noor lab</strain>
    </source>
</reference>
<feature type="compositionally biased region" description="Basic and acidic residues" evidence="1">
    <location>
        <begin position="152"/>
        <end position="164"/>
    </location>
</feature>
<dbReference type="EnsemblMetazoa" id="MESCA010587-RA">
    <property type="protein sequence ID" value="MESCA010587-PA"/>
    <property type="gene ID" value="MESCA010587"/>
</dbReference>
<feature type="compositionally biased region" description="Basic and acidic residues" evidence="1">
    <location>
        <begin position="130"/>
        <end position="140"/>
    </location>
</feature>
<dbReference type="Proteomes" id="UP000015102">
    <property type="component" value="Unassembled WGS sequence"/>
</dbReference>
<evidence type="ECO:0000313" key="2">
    <source>
        <dbReference type="EnsemblMetazoa" id="MESCA010587-PA"/>
    </source>
</evidence>
<accession>T1H2Y1</accession>
<sequence length="164" mass="18609">SNKNVNYPKLYPSKFCTNYNFACVFYNIFNKLALGDGHAAGKPSNWEQSRRSSFAGRRSRRNSFSDDSQLTIENFGGSQDQLNTIGRNYERERERKTSTTSISAEPAIPLRSSIADARGTLQLGYDTDSGSEKQDRETEKHMRRQGSIDNVSIRKQEGDETPKR</sequence>
<dbReference type="HOGENOM" id="CLU_1623129_0_0_1"/>
<name>T1H2Y1_MEGSC</name>
<dbReference type="AlphaFoldDB" id="T1H2Y1"/>
<evidence type="ECO:0000256" key="1">
    <source>
        <dbReference type="SAM" id="MobiDB-lite"/>
    </source>
</evidence>